<evidence type="ECO:0000313" key="3">
    <source>
        <dbReference type="EMBL" id="MFB5188840.1"/>
    </source>
</evidence>
<dbReference type="InterPro" id="IPR051599">
    <property type="entry name" value="Cell_Envelope_Assoc"/>
</dbReference>
<accession>A0ABV5A968</accession>
<dbReference type="EMBL" id="JBDXSU010000001">
    <property type="protein sequence ID" value="MFB5188840.1"/>
    <property type="molecule type" value="Genomic_DNA"/>
</dbReference>
<comment type="caution">
    <text evidence="3">The sequence shown here is derived from an EMBL/GenBank/DDBJ whole genome shotgun (WGS) entry which is preliminary data.</text>
</comment>
<gene>
    <name evidence="3" type="ORF">KKP3000_001274</name>
</gene>
<reference evidence="3 4" key="1">
    <citation type="journal article" date="2024" name="Int. J. Mol. Sci.">
        <title>Exploration of Alicyclobacillus spp. Genome in Search of Antibiotic Resistance.</title>
        <authorList>
            <person name="Bucka-Kolendo J."/>
            <person name="Kiousi D.E."/>
            <person name="Dekowska A."/>
            <person name="Mikolajczuk-Szczyrba A."/>
            <person name="Karadedos D.M."/>
            <person name="Michael P."/>
            <person name="Galanis A."/>
            <person name="Sokolowska B."/>
        </authorList>
    </citation>
    <scope>NUCLEOTIDE SEQUENCE [LARGE SCALE GENOMIC DNA]</scope>
    <source>
        <strain evidence="3 4">KKP 3000</strain>
    </source>
</reference>
<dbReference type="Proteomes" id="UP001579974">
    <property type="component" value="Unassembled WGS sequence"/>
</dbReference>
<name>A0ABV5A968_9BACL</name>
<evidence type="ECO:0000256" key="1">
    <source>
        <dbReference type="SAM" id="Phobius"/>
    </source>
</evidence>
<evidence type="ECO:0000259" key="2">
    <source>
        <dbReference type="Pfam" id="PF02698"/>
    </source>
</evidence>
<dbReference type="RefSeq" id="WP_275475675.1">
    <property type="nucleotide sequence ID" value="NZ_CP162940.1"/>
</dbReference>
<sequence length="255" mass="27378">MFSLLKIIESFMLPPGLFVVLLVGVGAFVYRRTRAAGACLCALAVVLYVTATQAFANALVRPLEDAYPQPQHPHGDVIVMLGGGSVLGTPDIDGKGGLTGNSANRLIAVARLYPIEHLPILITAGPDNIVNGQSESEAQIAKRELVGLGIPAKAIYTENNSRNTQENAQFTKPILKAHHFVHPILVTSAFHMSRAVLDFERAGMEVTPFPTDYQASEESGRGQYLWLPSATALNVTTLSVKEYVGWVATKIGVKG</sequence>
<feature type="domain" description="DUF218" evidence="2">
    <location>
        <begin position="76"/>
        <end position="245"/>
    </location>
</feature>
<keyword evidence="1" id="KW-1133">Transmembrane helix</keyword>
<protein>
    <submittedName>
        <fullName evidence="3">YdcF family protein</fullName>
    </submittedName>
</protein>
<dbReference type="CDD" id="cd06259">
    <property type="entry name" value="YdcF-like"/>
    <property type="match status" value="1"/>
</dbReference>
<keyword evidence="1" id="KW-0812">Transmembrane</keyword>
<proteinExistence type="predicted"/>
<dbReference type="PANTHER" id="PTHR30336">
    <property type="entry name" value="INNER MEMBRANE PROTEIN, PROBABLE PERMEASE"/>
    <property type="match status" value="1"/>
</dbReference>
<feature type="transmembrane region" description="Helical" evidence="1">
    <location>
        <begin position="12"/>
        <end position="30"/>
    </location>
</feature>
<dbReference type="Gene3D" id="3.40.50.620">
    <property type="entry name" value="HUPs"/>
    <property type="match status" value="1"/>
</dbReference>
<keyword evidence="4" id="KW-1185">Reference proteome</keyword>
<dbReference type="Pfam" id="PF02698">
    <property type="entry name" value="DUF218"/>
    <property type="match status" value="1"/>
</dbReference>
<dbReference type="InterPro" id="IPR014729">
    <property type="entry name" value="Rossmann-like_a/b/a_fold"/>
</dbReference>
<keyword evidence="1" id="KW-0472">Membrane</keyword>
<evidence type="ECO:0000313" key="4">
    <source>
        <dbReference type="Proteomes" id="UP001579974"/>
    </source>
</evidence>
<dbReference type="InterPro" id="IPR003848">
    <property type="entry name" value="DUF218"/>
</dbReference>
<organism evidence="3 4">
    <name type="scientific">Alicyclobacillus fastidiosus</name>
    <dbReference type="NCBI Taxonomy" id="392011"/>
    <lineage>
        <taxon>Bacteria</taxon>
        <taxon>Bacillati</taxon>
        <taxon>Bacillota</taxon>
        <taxon>Bacilli</taxon>
        <taxon>Bacillales</taxon>
        <taxon>Alicyclobacillaceae</taxon>
        <taxon>Alicyclobacillus</taxon>
    </lineage>
</organism>
<dbReference type="PANTHER" id="PTHR30336:SF4">
    <property type="entry name" value="ENVELOPE BIOGENESIS FACTOR ELYC"/>
    <property type="match status" value="1"/>
</dbReference>
<feature type="transmembrane region" description="Helical" evidence="1">
    <location>
        <begin position="37"/>
        <end position="60"/>
    </location>
</feature>